<accession>G0MIX1</accession>
<sequence>MAFVPLFSDYNCFAHGHPNKFYEPRLLVQMALEDEKLAIEVRELGLGITDLVIKQHDNGNVTLKVLIGVGPGVEPLFHLGTWDKCHLRGIDITIQHYGKEEKRRVPGLFEIGRVGFYG</sequence>
<dbReference type="EMBL" id="GL379796">
    <property type="protein sequence ID" value="EGT31267.1"/>
    <property type="molecule type" value="Genomic_DNA"/>
</dbReference>
<evidence type="ECO:0000313" key="1">
    <source>
        <dbReference type="EMBL" id="EGT31267.1"/>
    </source>
</evidence>
<evidence type="ECO:0000313" key="2">
    <source>
        <dbReference type="Proteomes" id="UP000008068"/>
    </source>
</evidence>
<dbReference type="InParanoid" id="G0MIX1"/>
<keyword evidence="2" id="KW-1185">Reference proteome</keyword>
<gene>
    <name evidence="1" type="ORF">CAEBREN_00682</name>
</gene>
<dbReference type="HOGENOM" id="CLU_2075200_0_0_1"/>
<protein>
    <submittedName>
        <fullName evidence="1">Uncharacterized protein</fullName>
    </submittedName>
</protein>
<dbReference type="Proteomes" id="UP000008068">
    <property type="component" value="Unassembled WGS sequence"/>
</dbReference>
<organism evidence="2">
    <name type="scientific">Caenorhabditis brenneri</name>
    <name type="common">Nematode worm</name>
    <dbReference type="NCBI Taxonomy" id="135651"/>
    <lineage>
        <taxon>Eukaryota</taxon>
        <taxon>Metazoa</taxon>
        <taxon>Ecdysozoa</taxon>
        <taxon>Nematoda</taxon>
        <taxon>Chromadorea</taxon>
        <taxon>Rhabditida</taxon>
        <taxon>Rhabditina</taxon>
        <taxon>Rhabditomorpha</taxon>
        <taxon>Rhabditoidea</taxon>
        <taxon>Rhabditidae</taxon>
        <taxon>Peloderinae</taxon>
        <taxon>Caenorhabditis</taxon>
    </lineage>
</organism>
<name>G0MIX1_CAEBE</name>
<reference evidence="2" key="1">
    <citation type="submission" date="2011-07" db="EMBL/GenBank/DDBJ databases">
        <authorList>
            <consortium name="Caenorhabditis brenneri Sequencing and Analysis Consortium"/>
            <person name="Wilson R.K."/>
        </authorList>
    </citation>
    <scope>NUCLEOTIDE SEQUENCE [LARGE SCALE GENOMIC DNA]</scope>
    <source>
        <strain evidence="2">PB2801</strain>
    </source>
</reference>
<proteinExistence type="predicted"/>
<dbReference type="AlphaFoldDB" id="G0MIX1"/>